<comment type="caution">
    <text evidence="1">The sequence shown here is derived from an EMBL/GenBank/DDBJ whole genome shotgun (WGS) entry which is preliminary data.</text>
</comment>
<name>A0A1F5TM72_9BACT</name>
<proteinExistence type="predicted"/>
<dbReference type="Proteomes" id="UP000177579">
    <property type="component" value="Unassembled WGS sequence"/>
</dbReference>
<gene>
    <name evidence="1" type="ORF">A2531_01845</name>
</gene>
<reference evidence="1 2" key="1">
    <citation type="journal article" date="2016" name="Nat. Commun.">
        <title>Thousands of microbial genomes shed light on interconnected biogeochemical processes in an aquifer system.</title>
        <authorList>
            <person name="Anantharaman K."/>
            <person name="Brown C.T."/>
            <person name="Hug L.A."/>
            <person name="Sharon I."/>
            <person name="Castelle C.J."/>
            <person name="Probst A.J."/>
            <person name="Thomas B.C."/>
            <person name="Singh A."/>
            <person name="Wilkins M.J."/>
            <person name="Karaoz U."/>
            <person name="Brodie E.L."/>
            <person name="Williams K.H."/>
            <person name="Hubbard S.S."/>
            <person name="Banfield J.F."/>
        </authorList>
    </citation>
    <scope>NUCLEOTIDE SEQUENCE [LARGE SCALE GENOMIC DNA]</scope>
</reference>
<sequence>MLKYFCTSLYSENLTWEDFFPVNDDNLPRVTVDIEKKGKRVEAIKFSRDKDDGWYDAYIPSFTVDNVKSVLAQINGTTPEEIEIDWQGTIQAC</sequence>
<protein>
    <submittedName>
        <fullName evidence="1">Uncharacterized protein</fullName>
    </submittedName>
</protein>
<evidence type="ECO:0000313" key="1">
    <source>
        <dbReference type="EMBL" id="OGF39949.1"/>
    </source>
</evidence>
<dbReference type="AlphaFoldDB" id="A0A1F5TM72"/>
<evidence type="ECO:0000313" key="2">
    <source>
        <dbReference type="Proteomes" id="UP000177579"/>
    </source>
</evidence>
<organism evidence="1 2">
    <name type="scientific">Candidatus Falkowbacteria bacterium RIFOXYD2_FULL_34_120</name>
    <dbReference type="NCBI Taxonomy" id="1798007"/>
    <lineage>
        <taxon>Bacteria</taxon>
        <taxon>Candidatus Falkowiibacteriota</taxon>
    </lineage>
</organism>
<accession>A0A1F5TM72</accession>
<dbReference type="EMBL" id="MFGO01000039">
    <property type="protein sequence ID" value="OGF39949.1"/>
    <property type="molecule type" value="Genomic_DNA"/>
</dbReference>